<keyword evidence="1" id="KW-1133">Transmembrane helix</keyword>
<dbReference type="GO" id="GO:0004175">
    <property type="term" value="F:endopeptidase activity"/>
    <property type="evidence" value="ECO:0007669"/>
    <property type="project" value="UniProtKB-ARBA"/>
</dbReference>
<name>A0A1D9GRH8_9GAMM</name>
<feature type="transmembrane region" description="Helical" evidence="1">
    <location>
        <begin position="108"/>
        <end position="127"/>
    </location>
</feature>
<dbReference type="PANTHER" id="PTHR36435:SF1">
    <property type="entry name" value="CAAX AMINO TERMINAL PROTEASE FAMILY PROTEIN"/>
    <property type="match status" value="1"/>
</dbReference>
<evidence type="ECO:0000313" key="3">
    <source>
        <dbReference type="EMBL" id="AOY90233.1"/>
    </source>
</evidence>
<feature type="transmembrane region" description="Helical" evidence="1">
    <location>
        <begin position="7"/>
        <end position="26"/>
    </location>
</feature>
<dbReference type="OrthoDB" id="118729at2"/>
<dbReference type="Pfam" id="PF02517">
    <property type="entry name" value="Rce1-like"/>
    <property type="match status" value="1"/>
</dbReference>
<dbReference type="PANTHER" id="PTHR36435">
    <property type="entry name" value="SLR1288 PROTEIN"/>
    <property type="match status" value="1"/>
</dbReference>
<dbReference type="GO" id="GO:0080120">
    <property type="term" value="P:CAAX-box protein maturation"/>
    <property type="evidence" value="ECO:0007669"/>
    <property type="project" value="UniProtKB-ARBA"/>
</dbReference>
<evidence type="ECO:0000256" key="1">
    <source>
        <dbReference type="SAM" id="Phobius"/>
    </source>
</evidence>
<proteinExistence type="predicted"/>
<dbReference type="InterPro" id="IPR052710">
    <property type="entry name" value="CAAX_protease"/>
</dbReference>
<feature type="transmembrane region" description="Helical" evidence="1">
    <location>
        <begin position="38"/>
        <end position="56"/>
    </location>
</feature>
<dbReference type="EMBL" id="CP017715">
    <property type="protein sequence ID" value="AOY90233.1"/>
    <property type="molecule type" value="Genomic_DNA"/>
</dbReference>
<feature type="transmembrane region" description="Helical" evidence="1">
    <location>
        <begin position="77"/>
        <end position="96"/>
    </location>
</feature>
<feature type="transmembrane region" description="Helical" evidence="1">
    <location>
        <begin position="157"/>
        <end position="176"/>
    </location>
</feature>
<reference evidence="3 4" key="1">
    <citation type="submission" date="2016-10" db="EMBL/GenBank/DDBJ databases">
        <title>Marinobacter salinus sp. nov., a moderately halophilic bacterium isolated from a tidal flat environment.</title>
        <authorList>
            <person name="Park S.-J."/>
        </authorList>
    </citation>
    <scope>NUCLEOTIDE SEQUENCE [LARGE SCALE GENOMIC DNA]</scope>
    <source>
        <strain evidence="3 4">Hb8</strain>
    </source>
</reference>
<organism evidence="3 4">
    <name type="scientific">Marinobacter salinus</name>
    <dbReference type="NCBI Taxonomy" id="1874317"/>
    <lineage>
        <taxon>Bacteria</taxon>
        <taxon>Pseudomonadati</taxon>
        <taxon>Pseudomonadota</taxon>
        <taxon>Gammaproteobacteria</taxon>
        <taxon>Pseudomonadales</taxon>
        <taxon>Marinobacteraceae</taxon>
        <taxon>Marinobacter</taxon>
    </lineage>
</organism>
<keyword evidence="4" id="KW-1185">Reference proteome</keyword>
<sequence>MSSLAALLFQGGIGVVALVAIALFEIPVLNSGMPFGQAFAYGCLGAFGTYGLLLLLSRIPGVFPSDLERQMRGLHRFASSFGWPVLVALSIFAGVGEELLFRGAVQGWLTGITGELAAIALSSVIFGMAHYISFAYFLVATGLGLILGSAYAFSDSIALVMIWHAVYDIVALFCLIRFPHWFGVRPPGQS</sequence>
<feature type="domain" description="CAAX prenyl protease 2/Lysostaphin resistance protein A-like" evidence="2">
    <location>
        <begin position="83"/>
        <end position="170"/>
    </location>
</feature>
<keyword evidence="1" id="KW-0472">Membrane</keyword>
<evidence type="ECO:0000313" key="4">
    <source>
        <dbReference type="Proteomes" id="UP000177445"/>
    </source>
</evidence>
<keyword evidence="1" id="KW-0812">Transmembrane</keyword>
<evidence type="ECO:0000259" key="2">
    <source>
        <dbReference type="Pfam" id="PF02517"/>
    </source>
</evidence>
<dbReference type="InterPro" id="IPR003675">
    <property type="entry name" value="Rce1/LyrA-like_dom"/>
</dbReference>
<dbReference type="AlphaFoldDB" id="A0A1D9GRH8"/>
<feature type="transmembrane region" description="Helical" evidence="1">
    <location>
        <begin position="134"/>
        <end position="151"/>
    </location>
</feature>
<accession>A0A1D9GRH8</accession>
<dbReference type="KEGG" id="msq:BKP64_09795"/>
<protein>
    <submittedName>
        <fullName evidence="3">Abortive infection protein</fullName>
    </submittedName>
</protein>
<gene>
    <name evidence="3" type="ORF">BKP64_09795</name>
</gene>
<dbReference type="Proteomes" id="UP000177445">
    <property type="component" value="Chromosome"/>
</dbReference>
<dbReference type="STRING" id="1874317.BKP64_09795"/>